<keyword evidence="1" id="KW-1133">Transmembrane helix</keyword>
<protein>
    <submittedName>
        <fullName evidence="2">ABC-2 transporter permease</fullName>
    </submittedName>
</protein>
<accession>A0ABT2RP53</accession>
<keyword evidence="1" id="KW-0472">Membrane</keyword>
<gene>
    <name evidence="2" type="ORF">OCV99_11700</name>
</gene>
<dbReference type="EMBL" id="JAOQJU010000015">
    <property type="protein sequence ID" value="MCU6687192.1"/>
    <property type="molecule type" value="Genomic_DNA"/>
</dbReference>
<feature type="transmembrane region" description="Helical" evidence="1">
    <location>
        <begin position="38"/>
        <end position="57"/>
    </location>
</feature>
<organism evidence="2 3">
    <name type="scientific">Dorea acetigenes</name>
    <dbReference type="NCBI Taxonomy" id="2981787"/>
    <lineage>
        <taxon>Bacteria</taxon>
        <taxon>Bacillati</taxon>
        <taxon>Bacillota</taxon>
        <taxon>Clostridia</taxon>
        <taxon>Lachnospirales</taxon>
        <taxon>Lachnospiraceae</taxon>
        <taxon>Dorea</taxon>
    </lineage>
</organism>
<feature type="transmembrane region" description="Helical" evidence="1">
    <location>
        <begin position="147"/>
        <end position="167"/>
    </location>
</feature>
<proteinExistence type="predicted"/>
<name>A0ABT2RP53_9FIRM</name>
<feature type="transmembrane region" description="Helical" evidence="1">
    <location>
        <begin position="187"/>
        <end position="213"/>
    </location>
</feature>
<feature type="transmembrane region" description="Helical" evidence="1">
    <location>
        <begin position="82"/>
        <end position="106"/>
    </location>
</feature>
<dbReference type="InterPro" id="IPR025699">
    <property type="entry name" value="ABC2_memb-like"/>
</dbReference>
<keyword evidence="3" id="KW-1185">Reference proteome</keyword>
<feature type="transmembrane region" description="Helical" evidence="1">
    <location>
        <begin position="12"/>
        <end position="32"/>
    </location>
</feature>
<dbReference type="RefSeq" id="WP_158370696.1">
    <property type="nucleotide sequence ID" value="NZ_JAOQJU010000015.1"/>
</dbReference>
<feature type="transmembrane region" description="Helical" evidence="1">
    <location>
        <begin position="112"/>
        <end position="135"/>
    </location>
</feature>
<reference evidence="2 3" key="1">
    <citation type="journal article" date="2021" name="ISME Commun">
        <title>Automated analysis of genomic sequences facilitates high-throughput and comprehensive description of bacteria.</title>
        <authorList>
            <person name="Hitch T.C.A."/>
        </authorList>
    </citation>
    <scope>NUCLEOTIDE SEQUENCE [LARGE SCALE GENOMIC DNA]</scope>
    <source>
        <strain evidence="2 3">Sanger_03</strain>
    </source>
</reference>
<comment type="caution">
    <text evidence="2">The sequence shown here is derived from an EMBL/GenBank/DDBJ whole genome shotgun (WGS) entry which is preliminary data.</text>
</comment>
<sequence length="218" mass="23449">MKGLLIKDFKLMMMQKNFFAMIVVIAVVMTVFTDDIAFPLGFLTFVVSMFTLSTISYDEFDNGNAFLFSLPVSRSGYVVEKYCLALLLGGGAWIFATVLAMGAVIIRKIMPAGDLVVIALFILPVMLMMQAVMLPIQLKFGGEKGRIALIGASGLAVGLAAIIVKGAETVLHIDLVKGFAHLQTVSVRVLILSVAAVAVVLLLASMKISIAVVKKKEF</sequence>
<dbReference type="Pfam" id="PF13346">
    <property type="entry name" value="ABC2_membrane_5"/>
    <property type="match status" value="1"/>
</dbReference>
<keyword evidence="1" id="KW-0812">Transmembrane</keyword>
<evidence type="ECO:0000313" key="2">
    <source>
        <dbReference type="EMBL" id="MCU6687192.1"/>
    </source>
</evidence>
<evidence type="ECO:0000313" key="3">
    <source>
        <dbReference type="Proteomes" id="UP001652431"/>
    </source>
</evidence>
<dbReference type="Proteomes" id="UP001652431">
    <property type="component" value="Unassembled WGS sequence"/>
</dbReference>
<evidence type="ECO:0000256" key="1">
    <source>
        <dbReference type="SAM" id="Phobius"/>
    </source>
</evidence>